<keyword evidence="2" id="KW-1185">Reference proteome</keyword>
<protein>
    <recommendedName>
        <fullName evidence="3">DUF429 domain-containing protein</fullName>
    </recommendedName>
</protein>
<sequence length="261" mass="28581">MRRRNFSRTIGIDYSGAATPEKGLTGLRVYCAGIDGAPQEIRPFDDPRRHWSRRSLAAWLAQTLQTPEPTLVGIDHGFGFPRAWFQAHDVAPDWEAFLADLPADYPTDQAGVSVEAVRRGRIGHGARRPGNARWRRAAEERVGAKSVFHFDVPGSVAKSTHAGLPWLARLRHTPGLNLHIWPFDGWQIPPGCSAVAEIYPSLWSANYPRGSRTPDQHDAYVVAAGLAAADGNGELGALLQPSLDTTTRQRAQLEGWILGVG</sequence>
<evidence type="ECO:0000313" key="1">
    <source>
        <dbReference type="EMBL" id="MEX0468214.1"/>
    </source>
</evidence>
<proteinExistence type="predicted"/>
<evidence type="ECO:0000313" key="2">
    <source>
        <dbReference type="Proteomes" id="UP001556709"/>
    </source>
</evidence>
<dbReference type="Proteomes" id="UP001556709">
    <property type="component" value="Unassembled WGS sequence"/>
</dbReference>
<dbReference type="RefSeq" id="WP_367958284.1">
    <property type="nucleotide sequence ID" value="NZ_JBAKFH010000004.1"/>
</dbReference>
<reference evidence="1 2" key="1">
    <citation type="submission" date="2024-02" db="EMBL/GenBank/DDBJ databases">
        <title>New especies of Spiribacter isolated from saline water.</title>
        <authorList>
            <person name="Leon M.J."/>
            <person name="De La Haba R."/>
            <person name="Sanchez-Porro C."/>
            <person name="Ventosa A."/>
        </authorList>
    </citation>
    <scope>NUCLEOTIDE SEQUENCE [LARGE SCALE GENOMIC DNA]</scope>
    <source>
        <strain evidence="2">ag22IC6-390</strain>
    </source>
</reference>
<dbReference type="EMBL" id="JBAKFM010000001">
    <property type="protein sequence ID" value="MEX0468214.1"/>
    <property type="molecule type" value="Genomic_DNA"/>
</dbReference>
<comment type="caution">
    <text evidence="1">The sequence shown here is derived from an EMBL/GenBank/DDBJ whole genome shotgun (WGS) entry which is preliminary data.</text>
</comment>
<evidence type="ECO:0008006" key="3">
    <source>
        <dbReference type="Google" id="ProtNLM"/>
    </source>
</evidence>
<gene>
    <name evidence="1" type="ORF">V6X73_00475</name>
</gene>
<name>A0ABV3T9C9_9GAMM</name>
<organism evidence="1 2">
    <name type="scientific">Spiribacter pallidus</name>
    <dbReference type="NCBI Taxonomy" id="1987936"/>
    <lineage>
        <taxon>Bacteria</taxon>
        <taxon>Pseudomonadati</taxon>
        <taxon>Pseudomonadota</taxon>
        <taxon>Gammaproteobacteria</taxon>
        <taxon>Chromatiales</taxon>
        <taxon>Ectothiorhodospiraceae</taxon>
        <taxon>Spiribacter</taxon>
    </lineage>
</organism>
<accession>A0ABV3T9C9</accession>